<dbReference type="AlphaFoldDB" id="A0A6A6TXT9"/>
<dbReference type="OrthoDB" id="5872161at2759"/>
<keyword evidence="2" id="KW-1185">Reference proteome</keyword>
<evidence type="ECO:0000313" key="1">
    <source>
        <dbReference type="EMBL" id="KAF2664632.1"/>
    </source>
</evidence>
<dbReference type="Proteomes" id="UP000799302">
    <property type="component" value="Unassembled WGS sequence"/>
</dbReference>
<sequence length="63" mass="7004">MYEVLEGCEFSFQICYTFTAKCKCQLHLKSSSLAFKAEWSSGMIPALGAGGPVFNPRFSPFPF</sequence>
<organism evidence="1 2">
    <name type="scientific">Microthyrium microscopicum</name>
    <dbReference type="NCBI Taxonomy" id="703497"/>
    <lineage>
        <taxon>Eukaryota</taxon>
        <taxon>Fungi</taxon>
        <taxon>Dikarya</taxon>
        <taxon>Ascomycota</taxon>
        <taxon>Pezizomycotina</taxon>
        <taxon>Dothideomycetes</taxon>
        <taxon>Dothideomycetes incertae sedis</taxon>
        <taxon>Microthyriales</taxon>
        <taxon>Microthyriaceae</taxon>
        <taxon>Microthyrium</taxon>
    </lineage>
</organism>
<reference evidence="1" key="1">
    <citation type="journal article" date="2020" name="Stud. Mycol.">
        <title>101 Dothideomycetes genomes: a test case for predicting lifestyles and emergence of pathogens.</title>
        <authorList>
            <person name="Haridas S."/>
            <person name="Albert R."/>
            <person name="Binder M."/>
            <person name="Bloem J."/>
            <person name="Labutti K."/>
            <person name="Salamov A."/>
            <person name="Andreopoulos B."/>
            <person name="Baker S."/>
            <person name="Barry K."/>
            <person name="Bills G."/>
            <person name="Bluhm B."/>
            <person name="Cannon C."/>
            <person name="Castanera R."/>
            <person name="Culley D."/>
            <person name="Daum C."/>
            <person name="Ezra D."/>
            <person name="Gonzalez J."/>
            <person name="Henrissat B."/>
            <person name="Kuo A."/>
            <person name="Liang C."/>
            <person name="Lipzen A."/>
            <person name="Lutzoni F."/>
            <person name="Magnuson J."/>
            <person name="Mondo S."/>
            <person name="Nolan M."/>
            <person name="Ohm R."/>
            <person name="Pangilinan J."/>
            <person name="Park H.-J."/>
            <person name="Ramirez L."/>
            <person name="Alfaro M."/>
            <person name="Sun H."/>
            <person name="Tritt A."/>
            <person name="Yoshinaga Y."/>
            <person name="Zwiers L.-H."/>
            <person name="Turgeon B."/>
            <person name="Goodwin S."/>
            <person name="Spatafora J."/>
            <person name="Crous P."/>
            <person name="Grigoriev I."/>
        </authorList>
    </citation>
    <scope>NUCLEOTIDE SEQUENCE</scope>
    <source>
        <strain evidence="1">CBS 115976</strain>
    </source>
</reference>
<proteinExistence type="predicted"/>
<gene>
    <name evidence="1" type="ORF">BT63DRAFT_429390</name>
</gene>
<accession>A0A6A6TXT9</accession>
<name>A0A6A6TXT9_9PEZI</name>
<protein>
    <submittedName>
        <fullName evidence="1">Uncharacterized protein</fullName>
    </submittedName>
</protein>
<dbReference type="EMBL" id="MU004242">
    <property type="protein sequence ID" value="KAF2664632.1"/>
    <property type="molecule type" value="Genomic_DNA"/>
</dbReference>
<evidence type="ECO:0000313" key="2">
    <source>
        <dbReference type="Proteomes" id="UP000799302"/>
    </source>
</evidence>